<dbReference type="Gene3D" id="1.20.5.5160">
    <property type="match status" value="1"/>
</dbReference>
<organism evidence="11 12">
    <name type="scientific">Piedraia hortae CBS 480.64</name>
    <dbReference type="NCBI Taxonomy" id="1314780"/>
    <lineage>
        <taxon>Eukaryota</taxon>
        <taxon>Fungi</taxon>
        <taxon>Dikarya</taxon>
        <taxon>Ascomycota</taxon>
        <taxon>Pezizomycotina</taxon>
        <taxon>Dothideomycetes</taxon>
        <taxon>Dothideomycetidae</taxon>
        <taxon>Capnodiales</taxon>
        <taxon>Piedraiaceae</taxon>
        <taxon>Piedraia</taxon>
    </lineage>
</organism>
<feature type="binding site" evidence="8">
    <location>
        <begin position="320"/>
        <end position="321"/>
    </location>
    <ligand>
        <name>ATP</name>
        <dbReference type="ChEBI" id="CHEBI:30616"/>
    </ligand>
</feature>
<feature type="region of interest" description="Knob domain" evidence="8">
    <location>
        <begin position="463"/>
        <end position="574"/>
    </location>
</feature>
<accession>A0A6A7BYM3</accession>
<comment type="subcellular location">
    <subcellularLocation>
        <location evidence="1 8">Cytoplasm</location>
    </subcellularLocation>
</comment>
<evidence type="ECO:0000256" key="1">
    <source>
        <dbReference type="ARBA" id="ARBA00004496"/>
    </source>
</evidence>
<proteinExistence type="inferred from homology"/>
<keyword evidence="4 8" id="KW-0547">Nucleotide-binding</keyword>
<dbReference type="GO" id="GO:0005524">
    <property type="term" value="F:ATP binding"/>
    <property type="evidence" value="ECO:0007669"/>
    <property type="project" value="UniProtKB-UniRule"/>
</dbReference>
<comment type="domain">
    <text evidence="8">The pseudokinase domain, the coiled-coil (CC), and C-terminal knob domain (CK) form a structural unit (PKC) that forms an extensive high-affinity interaction surface for PAN2.</text>
</comment>
<dbReference type="Gene3D" id="1.10.510.10">
    <property type="entry name" value="Transferase(Phosphotransferase) domain 1"/>
    <property type="match status" value="1"/>
</dbReference>
<feature type="compositionally biased region" description="Polar residues" evidence="9">
    <location>
        <begin position="9"/>
        <end position="21"/>
    </location>
</feature>
<dbReference type="Proteomes" id="UP000799421">
    <property type="component" value="Unassembled WGS sequence"/>
</dbReference>
<dbReference type="Pfam" id="PF18101">
    <property type="entry name" value="Pan3_CK"/>
    <property type="match status" value="1"/>
</dbReference>
<comment type="subunit">
    <text evidence="8">Homodimer. Forms a heterotrimer with a catalytic subunit PAN2 to form the poly(A)-nuclease (PAN) deadenylation complex. Interacts (via PAM-2 motif) with poly(A)-binding protein PAB1 (via PABC domain), conferring substrate specificity of the enzyme complex.</text>
</comment>
<feature type="coiled-coil region" evidence="8">
    <location>
        <begin position="424"/>
        <end position="462"/>
    </location>
</feature>
<feature type="binding site" evidence="8">
    <location>
        <begin position="262"/>
        <end position="269"/>
    </location>
    <ligand>
        <name>ATP</name>
        <dbReference type="ChEBI" id="CHEBI:30616"/>
    </ligand>
</feature>
<dbReference type="GO" id="GO:0000289">
    <property type="term" value="P:nuclear-transcribed mRNA poly(A) tail shortening"/>
    <property type="evidence" value="ECO:0007669"/>
    <property type="project" value="UniProtKB-UniRule"/>
</dbReference>
<evidence type="ECO:0000313" key="11">
    <source>
        <dbReference type="EMBL" id="KAF2860162.1"/>
    </source>
</evidence>
<comment type="domain">
    <text evidence="8">Contains a pseudokinase domain. The protein kinase domain is predicted to be catalytically inactive because some of the residues important for catalytic activity are substituted and it lacks the equivalent of the binding site for a peptide substrate. However, it has retained an ATP-binding site and ATP-binding is required for mRNA degradation, stimulating the activity of the PAN2 nuclease in vitro. The nucleotide-binding site is juxtaposed to the RNase active site of PAN2 in the complex and may actually bind nucleosides of a poly(A) RNA rather than ATP, feeding the poly(A)-tail to the active site of the deadenylase and thus increasing the efficiency with which this distributive enzyme degrades oligo(A) RNAs.</text>
</comment>
<sequence>MLNVDSPAFTPSLSPRPIKNQTLSPKVAAAASFTPRGSGALTPLGHVKLPSDDFASSQPFQLPQQTAEFVPPGQPQALAAYSDTLSPHGISMLDGQPFNAFAAPSPFMHDASFKHPLNYHLSAAVGPRRDHMQPYQRAAADFFVPDEVRETLLRKADASNQVFPNSGLPQQVEHFHSLVALDSNPRKTRSFFGLPSWLYKATSARDGHLYTLCRIQGFRLTDPRAISNFQAWKRVNSGTLVNVHDAFTGKWFGDSSLIVVTDYFPLSQSLADKYFASGRLSRTVTAPVAENVLWGYMVQLANALRAVHDVGLAAQTVTASKVLITSKNRLRLNGCGVLDILRFEKRPSVAELQRADLQDLGRLMLNLAARSPTADQEPEKSLRLIAATHSQRLQVTIGWLLVPPPGTERLDEYNVGSLLTSIADKMSSSLDSAFHHEDDTMNHLALELENGRLFRLQTKLNLIIERPESSPAGSNMPSSLLNHPSQSWSETGDRYVLKLFRDYVFHQVDHAGRPVINMAHIVSSLNKLDGALDEMVQLVSRDEQNVFAVSYRDLKRAMDGAWAELTKASAGNRR</sequence>
<dbReference type="Gene3D" id="1.10.287.3700">
    <property type="match status" value="1"/>
</dbReference>
<dbReference type="GO" id="GO:0008270">
    <property type="term" value="F:zinc ion binding"/>
    <property type="evidence" value="ECO:0007669"/>
    <property type="project" value="UniProtKB-KW"/>
</dbReference>
<keyword evidence="6 8" id="KW-0067">ATP-binding</keyword>
<dbReference type="InterPro" id="IPR041332">
    <property type="entry name" value="Pan3_CK"/>
</dbReference>
<protein>
    <recommendedName>
        <fullName evidence="8">PAN2-PAN3 deadenylation complex subunit PAN3</fullName>
    </recommendedName>
    <alternativeName>
        <fullName evidence="8">PAB1P-dependent poly(A)-specific ribonuclease</fullName>
    </alternativeName>
    <alternativeName>
        <fullName evidence="8">Poly(A)-nuclease deadenylation complex subunit 3</fullName>
        <shortName evidence="8">PAN deadenylation complex subunit 3</shortName>
    </alternativeName>
</protein>
<keyword evidence="7 8" id="KW-0175">Coiled coil</keyword>
<evidence type="ECO:0000256" key="8">
    <source>
        <dbReference type="HAMAP-Rule" id="MF_03181"/>
    </source>
</evidence>
<evidence type="ECO:0000256" key="6">
    <source>
        <dbReference type="ARBA" id="ARBA00022840"/>
    </source>
</evidence>
<keyword evidence="5" id="KW-0479">Metal-binding</keyword>
<dbReference type="GO" id="GO:0031251">
    <property type="term" value="C:PAN complex"/>
    <property type="evidence" value="ECO:0007669"/>
    <property type="project" value="UniProtKB-UniRule"/>
</dbReference>
<comment type="caution">
    <text evidence="8">Lacks conserved residue(s) required for the propagation of feature annotation.</text>
</comment>
<evidence type="ECO:0000259" key="10">
    <source>
        <dbReference type="Pfam" id="PF18101"/>
    </source>
</evidence>
<evidence type="ECO:0000313" key="12">
    <source>
        <dbReference type="Proteomes" id="UP000799421"/>
    </source>
</evidence>
<dbReference type="OrthoDB" id="204958at2759"/>
<dbReference type="PANTHER" id="PTHR12272:SF11">
    <property type="entry name" value="PAN2-PAN3 DEADENYLATION COMPLEX SUBUNIT PAN3"/>
    <property type="match status" value="1"/>
</dbReference>
<dbReference type="AlphaFoldDB" id="A0A6A7BYM3"/>
<dbReference type="EMBL" id="MU005984">
    <property type="protein sequence ID" value="KAF2860162.1"/>
    <property type="molecule type" value="Genomic_DNA"/>
</dbReference>
<feature type="domain" description="Pan3 C-terminal knob" evidence="10">
    <location>
        <begin position="417"/>
        <end position="565"/>
    </location>
</feature>
<comment type="similarity">
    <text evidence="8">Belongs to the protein kinase superfamily. PAN3 family.</text>
</comment>
<keyword evidence="12" id="KW-1185">Reference proteome</keyword>
<dbReference type="InterPro" id="IPR011009">
    <property type="entry name" value="Kinase-like_dom_sf"/>
</dbReference>
<comment type="function">
    <text evidence="8">Regulatory subunit of the poly(A)-nuclease (PAN) deadenylation complex, one of two cytoplasmic mRNA deadenylases involved in mRNA turnover. PAN specifically shortens poly(A) tails of RNA and the activity is stimulated by poly(A)-binding protein PAB1. PAN deadenylation is followed by rapid degradation of the shortened mRNA tails by the CCR4-NOT complex. Deadenylated mRNAs are then degraded by two alternative mechanisms, namely exosome-mediated 3'-5' exonucleolytic degradation, or deadenlyation-dependent mRNA decaping and subsequent 5'-3' exonucleolytic degradation by XRN1. May also be involved in post-transcriptional maturation of mRNA poly(A) tails. PAN3 acts as a positive regulator for PAN activity, recruiting the catalytic subunit PAN2 to mRNA via its interaction with RNA and with PAB1.</text>
</comment>
<evidence type="ECO:0000256" key="4">
    <source>
        <dbReference type="ARBA" id="ARBA00022741"/>
    </source>
</evidence>
<name>A0A6A7BYM3_9PEZI</name>
<dbReference type="PANTHER" id="PTHR12272">
    <property type="entry name" value="DEADENYLATION COMPLEX SUBUNIT PAN3"/>
    <property type="match status" value="1"/>
</dbReference>
<dbReference type="InterPro" id="IPR030844">
    <property type="entry name" value="PAN3"/>
</dbReference>
<dbReference type="GO" id="GO:0006397">
    <property type="term" value="P:mRNA processing"/>
    <property type="evidence" value="ECO:0007669"/>
    <property type="project" value="UniProtKB-KW"/>
</dbReference>
<keyword evidence="5" id="KW-0863">Zinc-finger</keyword>
<evidence type="ECO:0000256" key="9">
    <source>
        <dbReference type="SAM" id="MobiDB-lite"/>
    </source>
</evidence>
<evidence type="ECO:0000256" key="2">
    <source>
        <dbReference type="ARBA" id="ARBA00022490"/>
    </source>
</evidence>
<reference evidence="11" key="1">
    <citation type="journal article" date="2020" name="Stud. Mycol.">
        <title>101 Dothideomycetes genomes: a test case for predicting lifestyles and emergence of pathogens.</title>
        <authorList>
            <person name="Haridas S."/>
            <person name="Albert R."/>
            <person name="Binder M."/>
            <person name="Bloem J."/>
            <person name="Labutti K."/>
            <person name="Salamov A."/>
            <person name="Andreopoulos B."/>
            <person name="Baker S."/>
            <person name="Barry K."/>
            <person name="Bills G."/>
            <person name="Bluhm B."/>
            <person name="Cannon C."/>
            <person name="Castanera R."/>
            <person name="Culley D."/>
            <person name="Daum C."/>
            <person name="Ezra D."/>
            <person name="Gonzalez J."/>
            <person name="Henrissat B."/>
            <person name="Kuo A."/>
            <person name="Liang C."/>
            <person name="Lipzen A."/>
            <person name="Lutzoni F."/>
            <person name="Magnuson J."/>
            <person name="Mondo S."/>
            <person name="Nolan M."/>
            <person name="Ohm R."/>
            <person name="Pangilinan J."/>
            <person name="Park H.-J."/>
            <person name="Ramirez L."/>
            <person name="Alfaro M."/>
            <person name="Sun H."/>
            <person name="Tritt A."/>
            <person name="Yoshinaga Y."/>
            <person name="Zwiers L.-H."/>
            <person name="Turgeon B."/>
            <person name="Goodwin S."/>
            <person name="Spatafora J."/>
            <person name="Crous P."/>
            <person name="Grigoriev I."/>
        </authorList>
    </citation>
    <scope>NUCLEOTIDE SEQUENCE</scope>
    <source>
        <strain evidence="11">CBS 480.64</strain>
    </source>
</reference>
<dbReference type="GO" id="GO:0008143">
    <property type="term" value="F:poly(A) binding"/>
    <property type="evidence" value="ECO:0007669"/>
    <property type="project" value="TreeGrafter"/>
</dbReference>
<dbReference type="HAMAP" id="MF_03181">
    <property type="entry name" value="PAN3"/>
    <property type="match status" value="1"/>
</dbReference>
<keyword evidence="5" id="KW-0862">Zinc</keyword>
<gene>
    <name evidence="8" type="primary">PAN3</name>
    <name evidence="11" type="ORF">K470DRAFT_75205</name>
</gene>
<dbReference type="GO" id="GO:0000932">
    <property type="term" value="C:P-body"/>
    <property type="evidence" value="ECO:0007669"/>
    <property type="project" value="TreeGrafter"/>
</dbReference>
<dbReference type="SUPFAM" id="SSF56112">
    <property type="entry name" value="Protein kinase-like (PK-like)"/>
    <property type="match status" value="1"/>
</dbReference>
<evidence type="ECO:0000256" key="3">
    <source>
        <dbReference type="ARBA" id="ARBA00022664"/>
    </source>
</evidence>
<evidence type="ECO:0000256" key="7">
    <source>
        <dbReference type="ARBA" id="ARBA00023054"/>
    </source>
</evidence>
<keyword evidence="3 8" id="KW-0507">mRNA processing</keyword>
<keyword evidence="2 8" id="KW-0963">Cytoplasm</keyword>
<feature type="region of interest" description="Disordered" evidence="9">
    <location>
        <begin position="1"/>
        <end position="21"/>
    </location>
</feature>
<dbReference type="FunFam" id="1.10.287.3700:FF:000001">
    <property type="entry name" value="PAN2-PAN3 deadenylation complex subunit PAN3"/>
    <property type="match status" value="1"/>
</dbReference>
<evidence type="ECO:0000256" key="5">
    <source>
        <dbReference type="ARBA" id="ARBA00022771"/>
    </source>
</evidence>
<comment type="domain">
    <text evidence="8">The N-terminal zinc finger binds to poly(A) RNA.</text>
</comment>